<gene>
    <name evidence="9" type="ORF">AQJ64_24390</name>
</gene>
<dbReference type="InterPro" id="IPR051260">
    <property type="entry name" value="Diverse_substr_monoxygenases"/>
</dbReference>
<dbReference type="NCBIfam" id="TIGR03860">
    <property type="entry name" value="FMN_nitrolo"/>
    <property type="match status" value="1"/>
</dbReference>
<comment type="caution">
    <text evidence="9">The sequence shown here is derived from an EMBL/GenBank/DDBJ whole genome shotgun (WGS) entry which is preliminary data.</text>
</comment>
<feature type="binding site" evidence="6">
    <location>
        <position position="97"/>
    </location>
    <ligand>
        <name>FMN</name>
        <dbReference type="ChEBI" id="CHEBI:58210"/>
    </ligand>
</feature>
<feature type="binding site" evidence="6">
    <location>
        <position position="222"/>
    </location>
    <ligand>
        <name>FMN</name>
        <dbReference type="ChEBI" id="CHEBI:58210"/>
    </ligand>
</feature>
<dbReference type="GO" id="GO:0016705">
    <property type="term" value="F:oxidoreductase activity, acting on paired donors, with incorporation or reduction of molecular oxygen"/>
    <property type="evidence" value="ECO:0007669"/>
    <property type="project" value="InterPro"/>
</dbReference>
<feature type="binding site" evidence="6">
    <location>
        <position position="151"/>
    </location>
    <ligand>
        <name>FMN</name>
        <dbReference type="ChEBI" id="CHEBI:58210"/>
    </ligand>
</feature>
<comment type="similarity">
    <text evidence="5">Belongs to the NtaA/SnaA/DszA monooxygenase family.</text>
</comment>
<sequence length="469" mass="51681">MSKPLKQIHLAAHFPGVNNTTVWSDPKAGSHIEFSSFAHFARTAERAKFDFLFLAEGLRLREQGGAIYDLDVVGRPDTFTVLAALAAVTDRLGLTGTINSTFNEPYEVARQFASLDHLSGGRAAWNVVTSWDAFTGENFRRGGFLPQDERYSRAQEFLATATELFDSWQGDEIVADPATGTFLGDAKAGAFVHEGHHFDIHGRFNVPRSPQGRPVIFQAGDSDEGREFAASSADAIFSRYAQLEAGQAFYTDVKSRLAKYGRRSDQLLILPAASFVLGDTDAEAQEIAKDVRRRQVSGATALKHLEFVWNRDLSSYDPEGPLPDVDPVVGEQHISRGRAQVRMYRDPLAVAREWRELAQANNWSIRDLVIETGNRQNFVGTPETVARTIDEYVQADASDGFILVPHITPTGLDEFADKVVPLLQEKGVFRTEYEGTTLRDHLGLALPDSRPRSSGGIPVDETAGERAAS</sequence>
<dbReference type="GO" id="GO:0004497">
    <property type="term" value="F:monooxygenase activity"/>
    <property type="evidence" value="ECO:0007669"/>
    <property type="project" value="UniProtKB-KW"/>
</dbReference>
<dbReference type="Gene3D" id="3.20.20.30">
    <property type="entry name" value="Luciferase-like domain"/>
    <property type="match status" value="1"/>
</dbReference>
<dbReference type="OrthoDB" id="3265338at2"/>
<evidence type="ECO:0000256" key="6">
    <source>
        <dbReference type="PIRSR" id="PIRSR000337-1"/>
    </source>
</evidence>
<keyword evidence="4" id="KW-0503">Monooxygenase</keyword>
<dbReference type="SUPFAM" id="SSF51679">
    <property type="entry name" value="Bacterial luciferase-like"/>
    <property type="match status" value="1"/>
</dbReference>
<name>A0A101SV30_9ACTN</name>
<dbReference type="EMBL" id="LMWW01000040">
    <property type="protein sequence ID" value="KUN80735.1"/>
    <property type="molecule type" value="Genomic_DNA"/>
</dbReference>
<protein>
    <submittedName>
        <fullName evidence="9">F420-dependent methylene-tetrahydromethanopterin reductase</fullName>
    </submittedName>
</protein>
<dbReference type="PANTHER" id="PTHR30011:SF16">
    <property type="entry name" value="C2H2 FINGER DOMAIN TRANSCRIPTION FACTOR (EUROFUNG)-RELATED"/>
    <property type="match status" value="1"/>
</dbReference>
<dbReference type="RefSeq" id="WP_055634371.1">
    <property type="nucleotide sequence ID" value="NZ_JBIRRP010000015.1"/>
</dbReference>
<keyword evidence="10" id="KW-1185">Reference proteome</keyword>
<evidence type="ECO:0000256" key="1">
    <source>
        <dbReference type="ARBA" id="ARBA00022630"/>
    </source>
</evidence>
<reference evidence="9 10" key="1">
    <citation type="submission" date="2015-10" db="EMBL/GenBank/DDBJ databases">
        <title>Draft genome sequence of Streptomyces griseoruber DSM 40281, type strain for the species Streptomyces griseoruber.</title>
        <authorList>
            <person name="Ruckert C."/>
            <person name="Winkler A."/>
            <person name="Kalinowski J."/>
            <person name="Kampfer P."/>
            <person name="Glaeser S."/>
        </authorList>
    </citation>
    <scope>NUCLEOTIDE SEQUENCE [LARGE SCALE GENOMIC DNA]</scope>
    <source>
        <strain evidence="9 10">DSM 40281</strain>
    </source>
</reference>
<evidence type="ECO:0000256" key="7">
    <source>
        <dbReference type="SAM" id="MobiDB-lite"/>
    </source>
</evidence>
<dbReference type="Proteomes" id="UP000052982">
    <property type="component" value="Unassembled WGS sequence"/>
</dbReference>
<evidence type="ECO:0000313" key="10">
    <source>
        <dbReference type="Proteomes" id="UP000052982"/>
    </source>
</evidence>
<organism evidence="9 10">
    <name type="scientific">Streptomyces griseoruber</name>
    <dbReference type="NCBI Taxonomy" id="1943"/>
    <lineage>
        <taxon>Bacteria</taxon>
        <taxon>Bacillati</taxon>
        <taxon>Actinomycetota</taxon>
        <taxon>Actinomycetes</taxon>
        <taxon>Kitasatosporales</taxon>
        <taxon>Streptomycetaceae</taxon>
        <taxon>Streptomyces</taxon>
    </lineage>
</organism>
<keyword evidence="1 6" id="KW-0285">Flavoprotein</keyword>
<proteinExistence type="inferred from homology"/>
<evidence type="ECO:0000256" key="4">
    <source>
        <dbReference type="ARBA" id="ARBA00023033"/>
    </source>
</evidence>
<dbReference type="STRING" id="1943.AQJ64_24390"/>
<evidence type="ECO:0000256" key="2">
    <source>
        <dbReference type="ARBA" id="ARBA00022643"/>
    </source>
</evidence>
<dbReference type="InterPro" id="IPR036661">
    <property type="entry name" value="Luciferase-like_sf"/>
</dbReference>
<evidence type="ECO:0000256" key="3">
    <source>
        <dbReference type="ARBA" id="ARBA00023002"/>
    </source>
</evidence>
<dbReference type="Pfam" id="PF00296">
    <property type="entry name" value="Bac_luciferase"/>
    <property type="match status" value="1"/>
</dbReference>
<dbReference type="AlphaFoldDB" id="A0A101SV30"/>
<keyword evidence="2 6" id="KW-0288">FMN</keyword>
<keyword evidence="3" id="KW-0560">Oxidoreductase</keyword>
<accession>A0A101SV30</accession>
<evidence type="ECO:0000256" key="5">
    <source>
        <dbReference type="ARBA" id="ARBA00033748"/>
    </source>
</evidence>
<dbReference type="PIRSF" id="PIRSF000337">
    <property type="entry name" value="NTA_MOA"/>
    <property type="match status" value="1"/>
</dbReference>
<evidence type="ECO:0000313" key="9">
    <source>
        <dbReference type="EMBL" id="KUN80735.1"/>
    </source>
</evidence>
<feature type="region of interest" description="Disordered" evidence="7">
    <location>
        <begin position="444"/>
        <end position="469"/>
    </location>
</feature>
<dbReference type="InterPro" id="IPR016215">
    <property type="entry name" value="NTA_MOA"/>
</dbReference>
<dbReference type="PANTHER" id="PTHR30011">
    <property type="entry name" value="ALKANESULFONATE MONOOXYGENASE-RELATED"/>
    <property type="match status" value="1"/>
</dbReference>
<evidence type="ECO:0000259" key="8">
    <source>
        <dbReference type="Pfam" id="PF00296"/>
    </source>
</evidence>
<dbReference type="InterPro" id="IPR011251">
    <property type="entry name" value="Luciferase-like_dom"/>
</dbReference>
<feature type="domain" description="Luciferase-like" evidence="8">
    <location>
        <begin position="24"/>
        <end position="395"/>
    </location>
</feature>
<dbReference type="CDD" id="cd01095">
    <property type="entry name" value="Nitrilotriacetate_monoxgenase"/>
    <property type="match status" value="1"/>
</dbReference>